<sequence length="391" mass="41093">MTVPPTTPASTPAPQAEARLPRRTVIAAASTMAAGAALTPTASAAPDTPDATAAPDTTPTGTDASLPGTTTATFPSTRTKSATGETPVEAAFPIGHVSVRWDGTDTTAGGAIRLHDTDRGPGEWQPFGEDGCGCSLANGGGLLLPAGLGSGYELKAPEGATGLRSLALDTRHGPGRRTAVPSEPTRVRGVAYVSRAAWGADESLRFKADGSENSPTEYHPFQTITVHHTAMANNDPDPAATVRAIYQLHTVTNDWGDIGYHFLVDEEGRVYEGRYSGADGLPAHDPDGRLVTAFHVGGHNPGNLGIALLGTFTEQSPKKAAHTALTGLVRALVRLHGVDPRARVTYTHPINGTQREVPEISGHRDWMATRCPGEVMYQELNRLRRTVAEGR</sequence>
<evidence type="ECO:0000313" key="6">
    <source>
        <dbReference type="EMBL" id="BBC32470.1"/>
    </source>
</evidence>
<name>A0ABN5VGL6_9ACTN</name>
<dbReference type="Pfam" id="PF01510">
    <property type="entry name" value="Amidase_2"/>
    <property type="match status" value="1"/>
</dbReference>
<feature type="signal peptide" evidence="3">
    <location>
        <begin position="1"/>
        <end position="44"/>
    </location>
</feature>
<dbReference type="PANTHER" id="PTHR11022:SF41">
    <property type="entry name" value="PEPTIDOGLYCAN-RECOGNITION PROTEIN LC-RELATED"/>
    <property type="match status" value="1"/>
</dbReference>
<evidence type="ECO:0008006" key="8">
    <source>
        <dbReference type="Google" id="ProtNLM"/>
    </source>
</evidence>
<dbReference type="InterPro" id="IPR036505">
    <property type="entry name" value="Amidase/PGRP_sf"/>
</dbReference>
<dbReference type="CDD" id="cd06583">
    <property type="entry name" value="PGRP"/>
    <property type="match status" value="1"/>
</dbReference>
<organism evidence="6 7">
    <name type="scientific">Streptomyces graminofaciens</name>
    <dbReference type="NCBI Taxonomy" id="68212"/>
    <lineage>
        <taxon>Bacteria</taxon>
        <taxon>Bacillati</taxon>
        <taxon>Actinomycetota</taxon>
        <taxon>Actinomycetes</taxon>
        <taxon>Kitasatosporales</taxon>
        <taxon>Streptomycetaceae</taxon>
        <taxon>Streptomyces</taxon>
    </lineage>
</organism>
<feature type="region of interest" description="Disordered" evidence="2">
    <location>
        <begin position="36"/>
        <end position="86"/>
    </location>
</feature>
<feature type="compositionally biased region" description="Low complexity" evidence="2">
    <location>
        <begin position="1"/>
        <end position="18"/>
    </location>
</feature>
<keyword evidence="7" id="KW-1185">Reference proteome</keyword>
<dbReference type="InterPro" id="IPR006619">
    <property type="entry name" value="PGRP_domain_met/bac"/>
</dbReference>
<protein>
    <recommendedName>
        <fullName evidence="8">N-acetylmuramoyl-L-alanine amidase</fullName>
    </recommendedName>
</protein>
<dbReference type="SMART" id="SM00701">
    <property type="entry name" value="PGRP"/>
    <property type="match status" value="1"/>
</dbReference>
<gene>
    <name evidence="6" type="ORF">SGFS_037640</name>
</gene>
<accession>A0ABN5VGL6</accession>
<feature type="compositionally biased region" description="Polar residues" evidence="2">
    <location>
        <begin position="67"/>
        <end position="84"/>
    </location>
</feature>
<proteinExistence type="inferred from homology"/>
<feature type="domain" description="Peptidoglycan recognition protein family" evidence="5">
    <location>
        <begin position="190"/>
        <end position="352"/>
    </location>
</feature>
<feature type="compositionally biased region" description="Low complexity" evidence="2">
    <location>
        <begin position="36"/>
        <end position="65"/>
    </location>
</feature>
<reference evidence="6 7" key="2">
    <citation type="journal article" date="2023" name="ChemBioChem">
        <title>Acyltransferase Domain Exchange between Two Independent Type I Polyketide Synthases in the Same Producer Strain of Macrolide Antibiotics.</title>
        <authorList>
            <person name="Kudo F."/>
            <person name="Kishikawa K."/>
            <person name="Tsuboi K."/>
            <person name="Kido T."/>
            <person name="Usui T."/>
            <person name="Hashimoto J."/>
            <person name="Shin-Ya K."/>
            <person name="Miyanaga A."/>
            <person name="Eguchi T."/>
        </authorList>
    </citation>
    <scope>NUCLEOTIDE SEQUENCE [LARGE SCALE GENOMIC DNA]</scope>
    <source>
        <strain evidence="6 7">A-8890</strain>
    </source>
</reference>
<evidence type="ECO:0000256" key="3">
    <source>
        <dbReference type="SAM" id="SignalP"/>
    </source>
</evidence>
<evidence type="ECO:0000259" key="4">
    <source>
        <dbReference type="SMART" id="SM00644"/>
    </source>
</evidence>
<evidence type="ECO:0000256" key="1">
    <source>
        <dbReference type="ARBA" id="ARBA00007553"/>
    </source>
</evidence>
<dbReference type="Proteomes" id="UP001321542">
    <property type="component" value="Chromosome"/>
</dbReference>
<dbReference type="RefSeq" id="WP_286251615.1">
    <property type="nucleotide sequence ID" value="NZ_AP018448.1"/>
</dbReference>
<keyword evidence="3" id="KW-0732">Signal</keyword>
<dbReference type="Gene3D" id="3.40.80.10">
    <property type="entry name" value="Peptidoglycan recognition protein-like"/>
    <property type="match status" value="1"/>
</dbReference>
<dbReference type="InterPro" id="IPR006311">
    <property type="entry name" value="TAT_signal"/>
</dbReference>
<evidence type="ECO:0000259" key="5">
    <source>
        <dbReference type="SMART" id="SM00701"/>
    </source>
</evidence>
<dbReference type="SUPFAM" id="SSF55846">
    <property type="entry name" value="N-acetylmuramoyl-L-alanine amidase-like"/>
    <property type="match status" value="1"/>
</dbReference>
<dbReference type="EMBL" id="AP018448">
    <property type="protein sequence ID" value="BBC32470.1"/>
    <property type="molecule type" value="Genomic_DNA"/>
</dbReference>
<comment type="similarity">
    <text evidence="1">Belongs to the N-acetylmuramoyl-L-alanine amidase 2 family.</text>
</comment>
<dbReference type="InterPro" id="IPR015510">
    <property type="entry name" value="PGRP"/>
</dbReference>
<feature type="chain" id="PRO_5046569340" description="N-acetylmuramoyl-L-alanine amidase" evidence="3">
    <location>
        <begin position="45"/>
        <end position="391"/>
    </location>
</feature>
<reference evidence="6 7" key="1">
    <citation type="journal article" date="2010" name="ChemBioChem">
        <title>Cloning and characterization of the biosynthetic gene cluster of 16-membered macrolide antibiotic FD-891: involvement of a dual functional cytochrome P450 monooxygenase catalyzing epoxidation and hydroxylation.</title>
        <authorList>
            <person name="Kudo F."/>
            <person name="Motegi A."/>
            <person name="Mizoue K."/>
            <person name="Eguchi T."/>
        </authorList>
    </citation>
    <scope>NUCLEOTIDE SEQUENCE [LARGE SCALE GENOMIC DNA]</scope>
    <source>
        <strain evidence="6 7">A-8890</strain>
    </source>
</reference>
<dbReference type="PANTHER" id="PTHR11022">
    <property type="entry name" value="PEPTIDOGLYCAN RECOGNITION PROTEIN"/>
    <property type="match status" value="1"/>
</dbReference>
<feature type="region of interest" description="Disordered" evidence="2">
    <location>
        <begin position="1"/>
        <end position="20"/>
    </location>
</feature>
<dbReference type="InterPro" id="IPR002502">
    <property type="entry name" value="Amidase_domain"/>
</dbReference>
<dbReference type="SMART" id="SM00644">
    <property type="entry name" value="Ami_2"/>
    <property type="match status" value="1"/>
</dbReference>
<evidence type="ECO:0000256" key="2">
    <source>
        <dbReference type="SAM" id="MobiDB-lite"/>
    </source>
</evidence>
<feature type="domain" description="N-acetylmuramoyl-L-alanine amidase" evidence="4">
    <location>
        <begin position="209"/>
        <end position="373"/>
    </location>
</feature>
<evidence type="ECO:0000313" key="7">
    <source>
        <dbReference type="Proteomes" id="UP001321542"/>
    </source>
</evidence>
<dbReference type="PROSITE" id="PS51318">
    <property type="entry name" value="TAT"/>
    <property type="match status" value="1"/>
</dbReference>